<feature type="domain" description="DUF4214" evidence="3">
    <location>
        <begin position="1825"/>
        <end position="1883"/>
    </location>
</feature>
<reference evidence="4 5" key="1">
    <citation type="submission" date="2019-07" db="EMBL/GenBank/DDBJ databases">
        <title>Ln-dependent methylotrophs.</title>
        <authorList>
            <person name="Tani A."/>
        </authorList>
    </citation>
    <scope>NUCLEOTIDE SEQUENCE [LARGE SCALE GENOMIC DNA]</scope>
    <source>
        <strain evidence="4 5">SM89A</strain>
    </source>
</reference>
<organism evidence="4 5">
    <name type="scientific">Methylosinus sporium</name>
    <dbReference type="NCBI Taxonomy" id="428"/>
    <lineage>
        <taxon>Bacteria</taxon>
        <taxon>Pseudomonadati</taxon>
        <taxon>Pseudomonadota</taxon>
        <taxon>Alphaproteobacteria</taxon>
        <taxon>Hyphomicrobiales</taxon>
        <taxon>Methylocystaceae</taxon>
        <taxon>Methylosinus</taxon>
    </lineage>
</organism>
<dbReference type="Pfam" id="PF01551">
    <property type="entry name" value="Peptidase_M23"/>
    <property type="match status" value="1"/>
</dbReference>
<proteinExistence type="predicted"/>
<gene>
    <name evidence="4" type="ORF">FM996_03950</name>
</gene>
<evidence type="ECO:0000313" key="4">
    <source>
        <dbReference type="EMBL" id="TRL36718.1"/>
    </source>
</evidence>
<dbReference type="Gene3D" id="2.70.70.10">
    <property type="entry name" value="Glucose Permease (Domain IIA)"/>
    <property type="match status" value="1"/>
</dbReference>
<feature type="region of interest" description="Disordered" evidence="1">
    <location>
        <begin position="1086"/>
        <end position="1105"/>
    </location>
</feature>
<dbReference type="CDD" id="cd12797">
    <property type="entry name" value="M23_peptidase"/>
    <property type="match status" value="1"/>
</dbReference>
<dbReference type="SUPFAM" id="SSF51261">
    <property type="entry name" value="Duplicated hybrid motif"/>
    <property type="match status" value="1"/>
</dbReference>
<feature type="compositionally biased region" description="Gly residues" evidence="1">
    <location>
        <begin position="238"/>
        <end position="253"/>
    </location>
</feature>
<name>A0A549T4A8_METSR</name>
<dbReference type="InterPro" id="IPR025282">
    <property type="entry name" value="DUF4214"/>
</dbReference>
<feature type="domain" description="DUF4214" evidence="3">
    <location>
        <begin position="706"/>
        <end position="770"/>
    </location>
</feature>
<evidence type="ECO:0000259" key="3">
    <source>
        <dbReference type="Pfam" id="PF13946"/>
    </source>
</evidence>
<dbReference type="Proteomes" id="UP000316781">
    <property type="component" value="Unassembled WGS sequence"/>
</dbReference>
<dbReference type="InterPro" id="IPR038255">
    <property type="entry name" value="PBS_linker_sf"/>
</dbReference>
<dbReference type="EMBL" id="VJMF01000017">
    <property type="protein sequence ID" value="TRL36718.1"/>
    <property type="molecule type" value="Genomic_DNA"/>
</dbReference>
<feature type="compositionally biased region" description="Gly residues" evidence="1">
    <location>
        <begin position="207"/>
        <end position="216"/>
    </location>
</feature>
<comment type="caution">
    <text evidence="4">The sequence shown here is derived from an EMBL/GenBank/DDBJ whole genome shotgun (WGS) entry which is preliminary data.</text>
</comment>
<dbReference type="Pfam" id="PF13946">
    <property type="entry name" value="DUF4214"/>
    <property type="match status" value="3"/>
</dbReference>
<feature type="region of interest" description="Disordered" evidence="1">
    <location>
        <begin position="197"/>
        <end position="216"/>
    </location>
</feature>
<evidence type="ECO:0000313" key="5">
    <source>
        <dbReference type="Proteomes" id="UP000316781"/>
    </source>
</evidence>
<feature type="domain" description="M23ase beta-sheet core" evidence="2">
    <location>
        <begin position="51"/>
        <end position="131"/>
    </location>
</feature>
<feature type="region of interest" description="Disordered" evidence="1">
    <location>
        <begin position="238"/>
        <end position="258"/>
    </location>
</feature>
<dbReference type="InterPro" id="IPR011055">
    <property type="entry name" value="Dup_hybrid_motif"/>
</dbReference>
<protein>
    <submittedName>
        <fullName evidence="4">DUF4214 domain-containing protein</fullName>
    </submittedName>
</protein>
<dbReference type="Pfam" id="PF11259">
    <property type="entry name" value="DUF3060"/>
    <property type="match status" value="1"/>
</dbReference>
<dbReference type="InterPro" id="IPR021417">
    <property type="entry name" value="DUF3060"/>
</dbReference>
<evidence type="ECO:0000259" key="2">
    <source>
        <dbReference type="Pfam" id="PF01551"/>
    </source>
</evidence>
<feature type="compositionally biased region" description="Basic and acidic residues" evidence="1">
    <location>
        <begin position="1088"/>
        <end position="1100"/>
    </location>
</feature>
<accession>A0A549T4A8</accession>
<sequence>MTDLRIMEMIDTILPPIGGGNAIITSRFLAERSKGSTPHIGADLAYSHATMAVHPHPAVYSPVSGRVIVGGGKYNMVTVIDANGSQITFLHLDSINVANGYISAGTQIGTMGSKGADKTHLHIDVVRSGYPRNKDRSHYVDPLSYLTDSGGNLRSNAAESNRLRFDPDAIRRVLDAHRPIPGGSAILPSGRFIPTSNSQLLTPAGNTTGGSSGGGLGAGGGASGGAAGGGAAGGGFGSPGGGRFGSPGGGANPGGLSAPGDITLPFEQFAGSLLNPFAAGAEALPPIDIGAAPFSWDFWNWDWHWNWDWNWNWFGEDLMWPVILDLDGNGIKIDPLTSSNTYFDMAGDGYQHRTAWAGAGDAVLAFDANNDGVINQKNEIVFTEWDPTATSDMQALLDVFDTNHNGKLDAGDAKFAQFKLVVTDADGSKTLQTLAQAGIASIDLKENNYAQTFVDGSSIDGQTIFTRTNGATGIAASVSLIYDAAGQALQTTASTAPNGAVTVDNKAYSADGRLASETISVTSADGSSRTLYQDVDGDGVIDLVQSQQTVVNGDGSKTVTLTDATTGGVNLDRIVTTTSADGRSTAFQRDMDANGVFEQTETLVTEADGSKTNIVSNFGDDGTLISKSSYITSADGLTRTDRTDENGDNVWDTTSTDAKSTNGLEQAVMLYRLYLAALGREPDTGGFNGWLSWLNSGNGLQAAEAAFVQSPEGQSKYGWMTNQQFVVHIYNDALGRNPEPEAEQGWTNALNTGMSREEFVDVVLHSSEMAFHTAASASSWLAANGGEVETITDTNADGSLRDKVTTWTSVDGRSKTSLFDLDGNETIDLRTIETMADNSDGSYSVTQSNYNSDGSLRGRTHTWLSADNLSKTSWIDVNGDGYWERVTTDVTVVAPDGTRTETTTDLNADGSVRARTIVVKGADGRSRTIQFDQNGDGVFDTVETIVVAANGSSVDTISNYTPRNGLIDRTVATTSADGLTRITQVDADANGSWDTTTTEVTVKNGDGSSTKTTTLSNSNGSIRENTVVTTSANGLTVTTQADLDGNGAYDLTTTDARSVAADNSHVETVSRNNGNGSLRDQTITSVSADRRSTTINHDIDGNGANDQTETIQIQSNGATIDTTSNFNSDGSVKNQLTTTESADGLSSETDFSELVTHYNWIWVGYWIPIPYQSLDVAKTVTDVTVLNGDGSRVGTYTQYNGSTSGSIREQIVTTVSANGLSTSKQWTGSNGGASINLASSDVTTYNSDGSTTRVVIDQSTDPGMMFLYGSNAPILIDKAVTTVDDSNLATTYQLDVNGDGTYDTIDVSTVTVDGAAADTLTSKNLDGSLRRKEATTVSWDALRQNLTRDANGDGAYEHFENSRQEASGASGGVIWETNSSGALKYRIVTLESANGLTALKAIDTNGDHSVDWSRSSVERLNADGSHTVTSSDFNSNGTLRARIVTTVSANGLSKTSQIDLNGLGSAIETETDLTTLNADGSVTREVADFYAGGALKGKSVLTTSANGKSATTTIDIDGDNVTDKTTSVTEGADGVNVSTVTFKDGSTATTTTSFDGLTTTMNTSVGISQTRSELGDGTGSYNWSSKDSYGTILGSSSHTIDENKIDTYAYSSSNASGTIRIESDALGQYLDLATRLYDAAFDRDMLVDEKELIGKYINSSTNALNSTQIANDLMNATEFSTRYGGLSNLQFVERVFENALGRAPSVAELTGYLGQLNAGALSRADLMSQISESAEHVLVGNVHATTNNSVQSMASLASDHIVDQQLAKDMVTRVYQTAFGRDPTATELSDGYQAIVGGGANEAGLANNIVSVQWVWWPYVSNPSTFDQTYGALSNADFVTRIYLNSLGRNPTATESSDWVSMLDNNSVSRGDMIYALAESAEHLAYIGSQAGQAIAASYQTLNFAENAVVRVTGSGNTINAGNGDVLTIGGNGAWGANNVVYISNGSASLLADSHMDIVGSRNVVTADVGSNMGIFGDDNIVSAKADGLWVGGSGTIVNGSNNTVTVFAGVDANIVGDANTVYGETGAKITLSTNGQNGSGDVVNMSDGSLVMSGGAKATLNGSGNTVTFEFGDALTLTGSNNKVVFGAGNDSVDDTGSFETFIFEANFGQDQISGFDGSDRMQIDSSIFADWAHLIGAAQQVGADTVITASAADAITLKNVAVSSLNQNQFQFA</sequence>
<evidence type="ECO:0000256" key="1">
    <source>
        <dbReference type="SAM" id="MobiDB-lite"/>
    </source>
</evidence>
<dbReference type="Gene3D" id="1.10.3130.20">
    <property type="entry name" value="Phycobilisome linker domain"/>
    <property type="match status" value="3"/>
</dbReference>
<dbReference type="InterPro" id="IPR016047">
    <property type="entry name" value="M23ase_b-sheet_dom"/>
</dbReference>
<feature type="domain" description="DUF4214" evidence="3">
    <location>
        <begin position="1670"/>
        <end position="1736"/>
    </location>
</feature>